<organism evidence="1 2">
    <name type="scientific">Novipirellula aureliae</name>
    <dbReference type="NCBI Taxonomy" id="2527966"/>
    <lineage>
        <taxon>Bacteria</taxon>
        <taxon>Pseudomonadati</taxon>
        <taxon>Planctomycetota</taxon>
        <taxon>Planctomycetia</taxon>
        <taxon>Pirellulales</taxon>
        <taxon>Pirellulaceae</taxon>
        <taxon>Novipirellula</taxon>
    </lineage>
</organism>
<reference evidence="1 2" key="1">
    <citation type="submission" date="2019-02" db="EMBL/GenBank/DDBJ databases">
        <title>Deep-cultivation of Planctomycetes and their phenomic and genomic characterization uncovers novel biology.</title>
        <authorList>
            <person name="Wiegand S."/>
            <person name="Jogler M."/>
            <person name="Boedeker C."/>
            <person name="Pinto D."/>
            <person name="Vollmers J."/>
            <person name="Rivas-Marin E."/>
            <person name="Kohn T."/>
            <person name="Peeters S.H."/>
            <person name="Heuer A."/>
            <person name="Rast P."/>
            <person name="Oberbeckmann S."/>
            <person name="Bunk B."/>
            <person name="Jeske O."/>
            <person name="Meyerdierks A."/>
            <person name="Storesund J.E."/>
            <person name="Kallscheuer N."/>
            <person name="Luecker S."/>
            <person name="Lage O.M."/>
            <person name="Pohl T."/>
            <person name="Merkel B.J."/>
            <person name="Hornburger P."/>
            <person name="Mueller R.-W."/>
            <person name="Bruemmer F."/>
            <person name="Labrenz M."/>
            <person name="Spormann A.M."/>
            <person name="Op Den Camp H."/>
            <person name="Overmann J."/>
            <person name="Amann R."/>
            <person name="Jetten M.S.M."/>
            <person name="Mascher T."/>
            <person name="Medema M.H."/>
            <person name="Devos D.P."/>
            <person name="Kaster A.-K."/>
            <person name="Ovreas L."/>
            <person name="Rohde M."/>
            <person name="Galperin M.Y."/>
            <person name="Jogler C."/>
        </authorList>
    </citation>
    <scope>NUCLEOTIDE SEQUENCE [LARGE SCALE GENOMIC DNA]</scope>
    <source>
        <strain evidence="1 2">Q31b</strain>
    </source>
</reference>
<proteinExistence type="predicted"/>
<protein>
    <submittedName>
        <fullName evidence="1">Uncharacterized protein</fullName>
    </submittedName>
</protein>
<name>A0A5C6DKT0_9BACT</name>
<keyword evidence="2" id="KW-1185">Reference proteome</keyword>
<evidence type="ECO:0000313" key="1">
    <source>
        <dbReference type="EMBL" id="TWU36704.1"/>
    </source>
</evidence>
<gene>
    <name evidence="1" type="ORF">Q31b_49860</name>
</gene>
<dbReference type="EMBL" id="SJPY01000008">
    <property type="protein sequence ID" value="TWU36704.1"/>
    <property type="molecule type" value="Genomic_DNA"/>
</dbReference>
<evidence type="ECO:0000313" key="2">
    <source>
        <dbReference type="Proteomes" id="UP000315471"/>
    </source>
</evidence>
<dbReference type="RefSeq" id="WP_261343879.1">
    <property type="nucleotide sequence ID" value="NZ_SJPY01000008.1"/>
</dbReference>
<comment type="caution">
    <text evidence="1">The sequence shown here is derived from an EMBL/GenBank/DDBJ whole genome shotgun (WGS) entry which is preliminary data.</text>
</comment>
<dbReference type="AlphaFoldDB" id="A0A5C6DKT0"/>
<accession>A0A5C6DKT0</accession>
<sequence>MEGSAHTTITELGMAAVMPFLVQQENKFARTRDSVIGCFGL</sequence>
<dbReference type="Proteomes" id="UP000315471">
    <property type="component" value="Unassembled WGS sequence"/>
</dbReference>